<dbReference type="PROSITE" id="PS51163">
    <property type="entry name" value="YRDC"/>
    <property type="match status" value="1"/>
</dbReference>
<evidence type="ECO:0000256" key="4">
    <source>
        <dbReference type="ARBA" id="ARBA00015492"/>
    </source>
</evidence>
<keyword evidence="6" id="KW-0808">Transferase</keyword>
<dbReference type="PANTHER" id="PTHR17490">
    <property type="entry name" value="SUA5"/>
    <property type="match status" value="1"/>
</dbReference>
<evidence type="ECO:0000256" key="3">
    <source>
        <dbReference type="ARBA" id="ARBA00012584"/>
    </source>
</evidence>
<dbReference type="GO" id="GO:0000049">
    <property type="term" value="F:tRNA binding"/>
    <property type="evidence" value="ECO:0007669"/>
    <property type="project" value="TreeGrafter"/>
</dbReference>
<evidence type="ECO:0000256" key="7">
    <source>
        <dbReference type="ARBA" id="ARBA00022694"/>
    </source>
</evidence>
<dbReference type="InterPro" id="IPR010923">
    <property type="entry name" value="T(6)A37_SUA5"/>
</dbReference>
<evidence type="ECO:0000256" key="9">
    <source>
        <dbReference type="ARBA" id="ARBA00022741"/>
    </source>
</evidence>
<dbReference type="InterPro" id="IPR005145">
    <property type="entry name" value="Sua5_C"/>
</dbReference>
<comment type="similarity">
    <text evidence="2">Belongs to the SUA5 family.</text>
</comment>
<dbReference type="EMBL" id="CAEZWU010000219">
    <property type="protein sequence ID" value="CAB4678256.1"/>
    <property type="molecule type" value="Genomic_DNA"/>
</dbReference>
<protein>
    <recommendedName>
        <fullName evidence="4">Threonylcarbamoyl-AMP synthase</fullName>
        <ecNumber evidence="3">2.7.7.87</ecNumber>
    </recommendedName>
    <alternativeName>
        <fullName evidence="11">L-threonylcarbamoyladenylate synthase</fullName>
    </alternativeName>
</protein>
<reference evidence="14" key="1">
    <citation type="submission" date="2020-05" db="EMBL/GenBank/DDBJ databases">
        <authorList>
            <person name="Chiriac C."/>
            <person name="Salcher M."/>
            <person name="Ghai R."/>
            <person name="Kavagutti S V."/>
        </authorList>
    </citation>
    <scope>NUCLEOTIDE SEQUENCE</scope>
</reference>
<dbReference type="GO" id="GO:0005524">
    <property type="term" value="F:ATP binding"/>
    <property type="evidence" value="ECO:0007669"/>
    <property type="project" value="UniProtKB-KW"/>
</dbReference>
<sequence>MQNNVSRILDGNLATSIDLAVANLRNDLLIGLPTETVYGLAALASHPKAISKIFQVKARPTSHPLILHIADYQQLEKWAKDIPQFARNICKHFWPGPLTVVLMRTENVCNEITGNRETVAIRIPNHKVALSLLNSLNDGLVAPSANRFGKVSPTSAKHVVDDLGDDVSLVLDGGTCEIGVESTIIDCSSSLPQILRSGAISIIELEEIGKIKIAQSDGVSRASGMLEKHYAPNCRVELVDSSQQALQRFDEISDQGWTAEIIDFQDDLEMYAKQLYARLRQADERKVHTVLAVMPSKGGLGDAIQDRLIKAAASN</sequence>
<feature type="domain" description="YrdC-like" evidence="13">
    <location>
        <begin position="14"/>
        <end position="200"/>
    </location>
</feature>
<name>A0A6J6MWE8_9ZZZZ</name>
<dbReference type="GO" id="GO:0061710">
    <property type="term" value="F:L-threonylcarbamoyladenylate synthase"/>
    <property type="evidence" value="ECO:0007669"/>
    <property type="project" value="UniProtKB-EC"/>
</dbReference>
<comment type="catalytic activity">
    <reaction evidence="12">
        <text>L-threonine + hydrogencarbonate + ATP = L-threonylcarbamoyladenylate + diphosphate + H2O</text>
        <dbReference type="Rhea" id="RHEA:36407"/>
        <dbReference type="ChEBI" id="CHEBI:15377"/>
        <dbReference type="ChEBI" id="CHEBI:17544"/>
        <dbReference type="ChEBI" id="CHEBI:30616"/>
        <dbReference type="ChEBI" id="CHEBI:33019"/>
        <dbReference type="ChEBI" id="CHEBI:57926"/>
        <dbReference type="ChEBI" id="CHEBI:73682"/>
        <dbReference type="EC" id="2.7.7.87"/>
    </reaction>
</comment>
<dbReference type="InterPro" id="IPR038385">
    <property type="entry name" value="Sua5/YwlC_C"/>
</dbReference>
<evidence type="ECO:0000256" key="1">
    <source>
        <dbReference type="ARBA" id="ARBA00004496"/>
    </source>
</evidence>
<comment type="subcellular location">
    <subcellularLocation>
        <location evidence="1">Cytoplasm</location>
    </subcellularLocation>
</comment>
<organism evidence="14">
    <name type="scientific">freshwater metagenome</name>
    <dbReference type="NCBI Taxonomy" id="449393"/>
    <lineage>
        <taxon>unclassified sequences</taxon>
        <taxon>metagenomes</taxon>
        <taxon>ecological metagenomes</taxon>
    </lineage>
</organism>
<keyword evidence="9" id="KW-0547">Nucleotide-binding</keyword>
<evidence type="ECO:0000313" key="14">
    <source>
        <dbReference type="EMBL" id="CAB4678256.1"/>
    </source>
</evidence>
<evidence type="ECO:0000256" key="5">
    <source>
        <dbReference type="ARBA" id="ARBA00022490"/>
    </source>
</evidence>
<dbReference type="PIRSF" id="PIRSF004930">
    <property type="entry name" value="Tln_factor_SUA5"/>
    <property type="match status" value="1"/>
</dbReference>
<dbReference type="GO" id="GO:0008033">
    <property type="term" value="P:tRNA processing"/>
    <property type="evidence" value="ECO:0007669"/>
    <property type="project" value="UniProtKB-KW"/>
</dbReference>
<keyword evidence="5" id="KW-0963">Cytoplasm</keyword>
<evidence type="ECO:0000256" key="8">
    <source>
        <dbReference type="ARBA" id="ARBA00022695"/>
    </source>
</evidence>
<evidence type="ECO:0000256" key="6">
    <source>
        <dbReference type="ARBA" id="ARBA00022679"/>
    </source>
</evidence>
<keyword evidence="7" id="KW-0819">tRNA processing</keyword>
<dbReference type="FunFam" id="3.90.870.10:FF:000009">
    <property type="entry name" value="Threonylcarbamoyl-AMP synthase, putative"/>
    <property type="match status" value="1"/>
</dbReference>
<dbReference type="InterPro" id="IPR006070">
    <property type="entry name" value="Sua5-like_dom"/>
</dbReference>
<evidence type="ECO:0000256" key="12">
    <source>
        <dbReference type="ARBA" id="ARBA00048366"/>
    </source>
</evidence>
<gene>
    <name evidence="14" type="ORF">UFOPK2292_01241</name>
</gene>
<dbReference type="InterPro" id="IPR050156">
    <property type="entry name" value="TC-AMP_synthase_SUA5"/>
</dbReference>
<dbReference type="EC" id="2.7.7.87" evidence="3"/>
<dbReference type="PANTHER" id="PTHR17490:SF16">
    <property type="entry name" value="THREONYLCARBAMOYL-AMP SYNTHASE"/>
    <property type="match status" value="1"/>
</dbReference>
<dbReference type="Pfam" id="PF03481">
    <property type="entry name" value="Sua5_C"/>
    <property type="match status" value="1"/>
</dbReference>
<evidence type="ECO:0000256" key="2">
    <source>
        <dbReference type="ARBA" id="ARBA00007663"/>
    </source>
</evidence>
<keyword evidence="8" id="KW-0548">Nucleotidyltransferase</keyword>
<evidence type="ECO:0000259" key="13">
    <source>
        <dbReference type="PROSITE" id="PS51163"/>
    </source>
</evidence>
<evidence type="ECO:0000256" key="10">
    <source>
        <dbReference type="ARBA" id="ARBA00022840"/>
    </source>
</evidence>
<proteinExistence type="inferred from homology"/>
<dbReference type="Gene3D" id="3.40.50.11030">
    <property type="entry name" value="Threonylcarbamoyl-AMP synthase, C-terminal domain"/>
    <property type="match status" value="1"/>
</dbReference>
<accession>A0A6J6MWE8</accession>
<dbReference type="SUPFAM" id="SSF55821">
    <property type="entry name" value="YrdC/RibB"/>
    <property type="match status" value="1"/>
</dbReference>
<dbReference type="Pfam" id="PF01300">
    <property type="entry name" value="Sua5_yciO_yrdC"/>
    <property type="match status" value="1"/>
</dbReference>
<dbReference type="GO" id="GO:0006450">
    <property type="term" value="P:regulation of translational fidelity"/>
    <property type="evidence" value="ECO:0007669"/>
    <property type="project" value="TreeGrafter"/>
</dbReference>
<dbReference type="InterPro" id="IPR017945">
    <property type="entry name" value="DHBP_synth_RibB-like_a/b_dom"/>
</dbReference>
<dbReference type="AlphaFoldDB" id="A0A6J6MWE8"/>
<dbReference type="NCBIfam" id="TIGR00057">
    <property type="entry name" value="L-threonylcarbamoyladenylate synthase"/>
    <property type="match status" value="1"/>
</dbReference>
<evidence type="ECO:0000256" key="11">
    <source>
        <dbReference type="ARBA" id="ARBA00029774"/>
    </source>
</evidence>
<dbReference type="GO" id="GO:0003725">
    <property type="term" value="F:double-stranded RNA binding"/>
    <property type="evidence" value="ECO:0007669"/>
    <property type="project" value="InterPro"/>
</dbReference>
<keyword evidence="10" id="KW-0067">ATP-binding</keyword>
<dbReference type="Gene3D" id="3.90.870.10">
    <property type="entry name" value="DHBP synthase"/>
    <property type="match status" value="1"/>
</dbReference>
<dbReference type="GO" id="GO:0005737">
    <property type="term" value="C:cytoplasm"/>
    <property type="evidence" value="ECO:0007669"/>
    <property type="project" value="UniProtKB-SubCell"/>
</dbReference>